<proteinExistence type="predicted"/>
<feature type="domain" description="Endonuclease GajA/Old nuclease/RecF-like AAA" evidence="1">
    <location>
        <begin position="3"/>
        <end position="90"/>
    </location>
</feature>
<name>A0A1H6L5N5_9GAMM</name>
<dbReference type="Gene3D" id="3.40.50.300">
    <property type="entry name" value="P-loop containing nucleotide triphosphate hydrolases"/>
    <property type="match status" value="1"/>
</dbReference>
<dbReference type="EMBL" id="CVUD02000147">
    <property type="protein sequence ID" value="SEH79772.1"/>
    <property type="molecule type" value="Genomic_DNA"/>
</dbReference>
<organism evidence="2 3">
    <name type="scientific">Bathymodiolus azoricus thioautotrophic gill symbiont</name>
    <dbReference type="NCBI Taxonomy" id="235205"/>
    <lineage>
        <taxon>Bacteria</taxon>
        <taxon>Pseudomonadati</taxon>
        <taxon>Pseudomonadota</taxon>
        <taxon>Gammaproteobacteria</taxon>
        <taxon>sulfur-oxidizing symbionts</taxon>
    </lineage>
</organism>
<reference evidence="3" key="1">
    <citation type="submission" date="2016-06" db="EMBL/GenBank/DDBJ databases">
        <authorList>
            <person name="Petersen J."/>
            <person name="Sayavedra L."/>
        </authorList>
    </citation>
    <scope>NUCLEOTIDE SEQUENCE [LARGE SCALE GENOMIC DNA]</scope>
    <source>
        <strain evidence="3">BazSymB</strain>
    </source>
</reference>
<gene>
    <name evidence="2" type="ORF">BAZSYMB_SCAFFOLD00056_7</name>
</gene>
<evidence type="ECO:0000313" key="2">
    <source>
        <dbReference type="EMBL" id="SEH79772.1"/>
    </source>
</evidence>
<sequence length="133" mass="15185">MHFKLDNFKPIKSAEIKVNDLTLIFGDNNTGKTYLAYALYGLLSKWGNVALGIEFLDKEQRKSFLGNKQIKINKRDLNKEEILNSLALAYAKTMASEVFLSQSELSPKIQLLNIDFVKNKKLKDKLVKMIGFI</sequence>
<accession>A0A1H6L5N5</accession>
<dbReference type="STRING" id="235205.BAZSYMB_SCAFFOLD00056_7"/>
<dbReference type="SUPFAM" id="SSF52540">
    <property type="entry name" value="P-loop containing nucleoside triphosphate hydrolases"/>
    <property type="match status" value="1"/>
</dbReference>
<dbReference type="InterPro" id="IPR041685">
    <property type="entry name" value="AAA_GajA/Old/RecF-like"/>
</dbReference>
<protein>
    <recommendedName>
        <fullName evidence="1">Endonuclease GajA/Old nuclease/RecF-like AAA domain-containing protein</fullName>
    </recommendedName>
</protein>
<dbReference type="Pfam" id="PF13175">
    <property type="entry name" value="AAA_15"/>
    <property type="match status" value="1"/>
</dbReference>
<dbReference type="AlphaFoldDB" id="A0A1H6L5N5"/>
<dbReference type="Proteomes" id="UP000198559">
    <property type="component" value="Unassembled WGS sequence"/>
</dbReference>
<evidence type="ECO:0000313" key="3">
    <source>
        <dbReference type="Proteomes" id="UP000198559"/>
    </source>
</evidence>
<dbReference type="InterPro" id="IPR027417">
    <property type="entry name" value="P-loop_NTPase"/>
</dbReference>
<evidence type="ECO:0000259" key="1">
    <source>
        <dbReference type="Pfam" id="PF13175"/>
    </source>
</evidence>